<dbReference type="Proteomes" id="UP001501295">
    <property type="component" value="Unassembled WGS sequence"/>
</dbReference>
<keyword evidence="16" id="KW-1185">Reference proteome</keyword>
<dbReference type="Pfam" id="PF02096">
    <property type="entry name" value="60KD_IMP"/>
    <property type="match status" value="1"/>
</dbReference>
<keyword evidence="5 13" id="KW-1133">Transmembrane helix</keyword>
<evidence type="ECO:0000256" key="4">
    <source>
        <dbReference type="ARBA" id="ARBA00022692"/>
    </source>
</evidence>
<feature type="transmembrane region" description="Helical" evidence="13">
    <location>
        <begin position="109"/>
        <end position="128"/>
    </location>
</feature>
<proteinExistence type="inferred from homology"/>
<evidence type="ECO:0000256" key="5">
    <source>
        <dbReference type="ARBA" id="ARBA00022989"/>
    </source>
</evidence>
<evidence type="ECO:0000256" key="3">
    <source>
        <dbReference type="ARBA" id="ARBA00015325"/>
    </source>
</evidence>
<reference evidence="16" key="1">
    <citation type="journal article" date="2019" name="Int. J. Syst. Evol. Microbiol.">
        <title>The Global Catalogue of Microorganisms (GCM) 10K type strain sequencing project: providing services to taxonomists for standard genome sequencing and annotation.</title>
        <authorList>
            <consortium name="The Broad Institute Genomics Platform"/>
            <consortium name="The Broad Institute Genome Sequencing Center for Infectious Disease"/>
            <person name="Wu L."/>
            <person name="Ma J."/>
        </authorList>
    </citation>
    <scope>NUCLEOTIDE SEQUENCE [LARGE SCALE GENOMIC DNA]</scope>
    <source>
        <strain evidence="16">JCM 18956</strain>
    </source>
</reference>
<evidence type="ECO:0000259" key="14">
    <source>
        <dbReference type="Pfam" id="PF02096"/>
    </source>
</evidence>
<organism evidence="15 16">
    <name type="scientific">Frondihabitans cladoniiphilus</name>
    <dbReference type="NCBI Taxonomy" id="715785"/>
    <lineage>
        <taxon>Bacteria</taxon>
        <taxon>Bacillati</taxon>
        <taxon>Actinomycetota</taxon>
        <taxon>Actinomycetes</taxon>
        <taxon>Micrococcales</taxon>
        <taxon>Microbacteriaceae</taxon>
        <taxon>Frondihabitans</taxon>
    </lineage>
</organism>
<evidence type="ECO:0000256" key="7">
    <source>
        <dbReference type="ARBA" id="ARBA00025034"/>
    </source>
</evidence>
<evidence type="ECO:0000256" key="13">
    <source>
        <dbReference type="SAM" id="Phobius"/>
    </source>
</evidence>
<dbReference type="InterPro" id="IPR001708">
    <property type="entry name" value="YidC/ALB3/OXA1/COX18"/>
</dbReference>
<dbReference type="EMBL" id="BAABLM010000002">
    <property type="protein sequence ID" value="GAA4670377.1"/>
    <property type="molecule type" value="Genomic_DNA"/>
</dbReference>
<comment type="similarity">
    <text evidence="2">Belongs to the OXA1/ALB3/YidC family. Type 1 subfamily.</text>
</comment>
<keyword evidence="6 13" id="KW-0472">Membrane</keyword>
<evidence type="ECO:0000256" key="10">
    <source>
        <dbReference type="ARBA" id="ARBA00033245"/>
    </source>
</evidence>
<evidence type="ECO:0000256" key="11">
    <source>
        <dbReference type="ARBA" id="ARBA00033342"/>
    </source>
</evidence>
<evidence type="ECO:0000256" key="6">
    <source>
        <dbReference type="ARBA" id="ARBA00023136"/>
    </source>
</evidence>
<sequence>MNPFDFPPVAAALDGLYHLVLQLGVLFSPWAGASASAAAIVALTLAVRLVLLPVAVSQVRAEVARRRLAPQVAAIRKRYAKDAPTATRKLQELYTAEHVSPLAGILPTLLQVPVLSGVYALFAHATIAGHANLLLTQTLAGAVLGANLFASLTPVVVAVAVPLVVLAALAVVVEITRRANLRWAGSAASTEAAAVPGMGAVLRILPFVTVVFAAFAPLAAALYLFTSAAWTVVERELLRRHLTPASARGAVAA</sequence>
<comment type="function">
    <text evidence="7">Required for the insertion and/or proper folding and/or complex formation of integral membrane proteins into the membrane. Involved in integration of membrane proteins that insert both dependently and independently of the Sec translocase complex, as well as at least some lipoproteins. Aids folding of multispanning membrane proteins.</text>
</comment>
<feature type="transmembrane region" description="Helical" evidence="13">
    <location>
        <begin position="211"/>
        <end position="233"/>
    </location>
</feature>
<dbReference type="InterPro" id="IPR028055">
    <property type="entry name" value="YidC/Oxa/ALB_C"/>
</dbReference>
<evidence type="ECO:0000313" key="15">
    <source>
        <dbReference type="EMBL" id="GAA4670377.1"/>
    </source>
</evidence>
<feature type="transmembrane region" description="Helical" evidence="13">
    <location>
        <begin position="148"/>
        <end position="171"/>
    </location>
</feature>
<comment type="subunit">
    <text evidence="8">Interacts with the Sec translocase complex via SecD. Specifically interacts with transmembrane segments of nascent integral membrane proteins during membrane integration.</text>
</comment>
<dbReference type="PANTHER" id="PTHR12428">
    <property type="entry name" value="OXA1"/>
    <property type="match status" value="1"/>
</dbReference>
<evidence type="ECO:0000256" key="8">
    <source>
        <dbReference type="ARBA" id="ARBA00026028"/>
    </source>
</evidence>
<protein>
    <recommendedName>
        <fullName evidence="3">Membrane protein insertase YidC</fullName>
    </recommendedName>
    <alternativeName>
        <fullName evidence="11">Foldase YidC</fullName>
    </alternativeName>
    <alternativeName>
        <fullName evidence="10">Membrane integrase YidC</fullName>
    </alternativeName>
    <alternativeName>
        <fullName evidence="9">Membrane protein YidC</fullName>
    </alternativeName>
</protein>
<feature type="domain" description="Membrane insertase YidC/Oxa/ALB C-terminal" evidence="14">
    <location>
        <begin position="38"/>
        <end position="236"/>
    </location>
</feature>
<evidence type="ECO:0000313" key="16">
    <source>
        <dbReference type="Proteomes" id="UP001501295"/>
    </source>
</evidence>
<evidence type="ECO:0000256" key="12">
    <source>
        <dbReference type="RuleBase" id="RU003945"/>
    </source>
</evidence>
<comment type="caution">
    <text evidence="15">The sequence shown here is derived from an EMBL/GenBank/DDBJ whole genome shotgun (WGS) entry which is preliminary data.</text>
</comment>
<feature type="transmembrane region" description="Helical" evidence="13">
    <location>
        <begin position="30"/>
        <end position="56"/>
    </location>
</feature>
<name>A0ABP8VU03_9MICO</name>
<accession>A0ABP8VU03</accession>
<keyword evidence="4 12" id="KW-0812">Transmembrane</keyword>
<evidence type="ECO:0000256" key="9">
    <source>
        <dbReference type="ARBA" id="ARBA00031538"/>
    </source>
</evidence>
<dbReference type="NCBIfam" id="TIGR03592">
    <property type="entry name" value="yidC_oxa1_cterm"/>
    <property type="match status" value="1"/>
</dbReference>
<comment type="subcellular location">
    <subcellularLocation>
        <location evidence="1 12">Membrane</location>
        <topology evidence="1 12">Multi-pass membrane protein</topology>
    </subcellularLocation>
</comment>
<dbReference type="PANTHER" id="PTHR12428:SF65">
    <property type="entry name" value="CYTOCHROME C OXIDASE ASSEMBLY PROTEIN COX18, MITOCHONDRIAL"/>
    <property type="match status" value="1"/>
</dbReference>
<dbReference type="RefSeq" id="WP_345374392.1">
    <property type="nucleotide sequence ID" value="NZ_BAABLM010000002.1"/>
</dbReference>
<gene>
    <name evidence="15" type="ORF">GCM10025780_12220</name>
</gene>
<evidence type="ECO:0000256" key="1">
    <source>
        <dbReference type="ARBA" id="ARBA00004141"/>
    </source>
</evidence>
<evidence type="ECO:0000256" key="2">
    <source>
        <dbReference type="ARBA" id="ARBA00010527"/>
    </source>
</evidence>